<accession>I0GWD4</accession>
<dbReference type="RefSeq" id="WP_014431280.1">
    <property type="nucleotide sequence ID" value="NC_017078.1"/>
</dbReference>
<dbReference type="Gene3D" id="3.50.50.60">
    <property type="entry name" value="FAD/NAD(P)-binding domain"/>
    <property type="match status" value="2"/>
</dbReference>
<organism evidence="2 3">
    <name type="scientific">Selenomonas ruminantium subsp. lactilytica (strain NBRC 103574 / TAM6421)</name>
    <dbReference type="NCBI Taxonomy" id="927704"/>
    <lineage>
        <taxon>Bacteria</taxon>
        <taxon>Bacillati</taxon>
        <taxon>Bacillota</taxon>
        <taxon>Negativicutes</taxon>
        <taxon>Selenomonadales</taxon>
        <taxon>Selenomonadaceae</taxon>
        <taxon>Selenomonas</taxon>
    </lineage>
</organism>
<protein>
    <submittedName>
        <fullName evidence="2">Putative FAD dependent oxidoreductase</fullName>
    </submittedName>
</protein>
<dbReference type="InterPro" id="IPR050407">
    <property type="entry name" value="Geranylgeranyl_reductase"/>
</dbReference>
<dbReference type="PANTHER" id="PTHR42685">
    <property type="entry name" value="GERANYLGERANYL DIPHOSPHATE REDUCTASE"/>
    <property type="match status" value="1"/>
</dbReference>
<dbReference type="GO" id="GO:0071949">
    <property type="term" value="F:FAD binding"/>
    <property type="evidence" value="ECO:0007669"/>
    <property type="project" value="InterPro"/>
</dbReference>
<dbReference type="PRINTS" id="PR00420">
    <property type="entry name" value="RNGMNOXGNASE"/>
</dbReference>
<dbReference type="InterPro" id="IPR002938">
    <property type="entry name" value="FAD-bd"/>
</dbReference>
<dbReference type="PANTHER" id="PTHR42685:SF22">
    <property type="entry name" value="CONDITIONED MEDIUM FACTOR RECEPTOR 1"/>
    <property type="match status" value="1"/>
</dbReference>
<gene>
    <name evidence="2" type="ordered locus">SELR_pSRC102640</name>
</gene>
<dbReference type="EMBL" id="AP012299">
    <property type="protein sequence ID" value="BAL85071.1"/>
    <property type="molecule type" value="Genomic_DNA"/>
</dbReference>
<reference evidence="2 3" key="1">
    <citation type="submission" date="2011-10" db="EMBL/GenBank/DDBJ databases">
        <title>Whole genome sequence of Selenomonas ruminantium subsp. lactilytica TAM6421.</title>
        <authorList>
            <person name="Oguchi A."/>
            <person name="Ankai A."/>
            <person name="Kaneko J."/>
            <person name="Yamada-Narita S."/>
            <person name="Fukui S."/>
            <person name="Takahashi M."/>
            <person name="Onodera T."/>
            <person name="Kojima S."/>
            <person name="Fushimi T."/>
            <person name="Abe N."/>
            <person name="Kamio Y."/>
            <person name="Yamazaki S."/>
            <person name="Fujita N."/>
        </authorList>
    </citation>
    <scope>NUCLEOTIDE SEQUENCE [LARGE SCALE GENOMIC DNA]</scope>
    <source>
        <strain evidence="3">NBRC 103574 / TAM6421</strain>
        <plasmid evidence="2 3">pSRC1</plasmid>
    </source>
</reference>
<dbReference type="InterPro" id="IPR036188">
    <property type="entry name" value="FAD/NAD-bd_sf"/>
</dbReference>
<keyword evidence="2" id="KW-0614">Plasmid</keyword>
<dbReference type="Pfam" id="PF01494">
    <property type="entry name" value="FAD_binding_3"/>
    <property type="match status" value="1"/>
</dbReference>
<dbReference type="HOGENOM" id="CLU_705752_0_0_9"/>
<dbReference type="PATRIC" id="fig|927704.6.peg.3192"/>
<feature type="domain" description="FAD-binding" evidence="1">
    <location>
        <begin position="4"/>
        <end position="233"/>
    </location>
</feature>
<evidence type="ECO:0000259" key="1">
    <source>
        <dbReference type="Pfam" id="PF01494"/>
    </source>
</evidence>
<name>I0GWD4_SELRL</name>
<dbReference type="AlphaFoldDB" id="I0GWD4"/>
<dbReference type="Proteomes" id="UP000007887">
    <property type="component" value="Plasmid pSRC1"/>
</dbReference>
<evidence type="ECO:0000313" key="2">
    <source>
        <dbReference type="EMBL" id="BAL85071.1"/>
    </source>
</evidence>
<evidence type="ECO:0000313" key="3">
    <source>
        <dbReference type="Proteomes" id="UP000007887"/>
    </source>
</evidence>
<dbReference type="OrthoDB" id="9806565at2"/>
<proteinExistence type="predicted"/>
<dbReference type="SUPFAM" id="SSF51905">
    <property type="entry name" value="FAD/NAD(P)-binding domain"/>
    <property type="match status" value="1"/>
</dbReference>
<dbReference type="KEGG" id="sri:SELR_pSRC102640"/>
<sequence>MRTTEYLIIGAGAAGSTMGYLLRKAGKDVLTLEMLDARTKNKLCAGLLEPPAERAFFNVFGMTMDEAGLDPQPIVKLHLLCGERELVKPLPNMAADPKAAAPASQLEEKQNNFGEIIRSYLLRGGKAAARKILRHALGYGDHDVASYRALPRKRLDDYLLTRYQENGGQVLDRTTICSLDVKAHVATCIDLRTKEKFTVSYKTLIGADGAASVVRRMLTGKMQNHALILEASVPLIREETVVEFASGAKGYSWYAPRGEDATLGCGYHELGKKDSGVCRQRLQDFAERLGLKEIKHLRGALLPKGNDVLLQPGEDVYLLGDAAGLADPFTGGGIHYAMVSAQLLTNALLGGEPYEEAMAPYVRNLGKHYGNLGIYFRTACQFISRLGKKVS</sequence>
<geneLocation type="plasmid" evidence="2 3">
    <name>pSRC1</name>
</geneLocation>